<dbReference type="RefSeq" id="WP_149108462.1">
    <property type="nucleotide sequence ID" value="NZ_CP042425.1"/>
</dbReference>
<evidence type="ECO:0000256" key="3">
    <source>
        <dbReference type="ARBA" id="ARBA00022448"/>
    </source>
</evidence>
<dbReference type="PROSITE" id="PS50893">
    <property type="entry name" value="ABC_TRANSPORTER_2"/>
    <property type="match status" value="1"/>
</dbReference>
<dbReference type="InterPro" id="IPR027417">
    <property type="entry name" value="P-loop_NTPase"/>
</dbReference>
<comment type="subcellular location">
    <subcellularLocation>
        <location evidence="1">Cell membrane</location>
        <topology evidence="1">Peripheral membrane protein</topology>
    </subcellularLocation>
</comment>
<dbReference type="PANTHER" id="PTHR43166:SF35">
    <property type="entry name" value="L-CYSTINE IMPORT ATP-BINDING PROTEIN TCYN"/>
    <property type="match status" value="1"/>
</dbReference>
<dbReference type="GO" id="GO:0005886">
    <property type="term" value="C:plasma membrane"/>
    <property type="evidence" value="ECO:0007669"/>
    <property type="project" value="UniProtKB-SubCell"/>
</dbReference>
<dbReference type="Pfam" id="PF00005">
    <property type="entry name" value="ABC_tran"/>
    <property type="match status" value="1"/>
</dbReference>
<evidence type="ECO:0000313" key="9">
    <source>
        <dbReference type="EMBL" id="QEL13494.1"/>
    </source>
</evidence>
<dbReference type="KEGG" id="lrs:PX52LOC_00351"/>
<dbReference type="SMART" id="SM00382">
    <property type="entry name" value="AAA"/>
    <property type="match status" value="1"/>
</dbReference>
<evidence type="ECO:0000313" key="10">
    <source>
        <dbReference type="Proteomes" id="UP000324974"/>
    </source>
</evidence>
<dbReference type="SUPFAM" id="SSF52540">
    <property type="entry name" value="P-loop containing nucleoside triphosphate hydrolases"/>
    <property type="match status" value="1"/>
</dbReference>
<organism evidence="9 10">
    <name type="scientific">Limnoglobus roseus</name>
    <dbReference type="NCBI Taxonomy" id="2598579"/>
    <lineage>
        <taxon>Bacteria</taxon>
        <taxon>Pseudomonadati</taxon>
        <taxon>Planctomycetota</taxon>
        <taxon>Planctomycetia</taxon>
        <taxon>Gemmatales</taxon>
        <taxon>Gemmataceae</taxon>
        <taxon>Limnoglobus</taxon>
    </lineage>
</organism>
<dbReference type="InterPro" id="IPR030679">
    <property type="entry name" value="ABC_ATPase_HisP-typ"/>
</dbReference>
<dbReference type="InterPro" id="IPR003439">
    <property type="entry name" value="ABC_transporter-like_ATP-bd"/>
</dbReference>
<dbReference type="GO" id="GO:0005524">
    <property type="term" value="F:ATP binding"/>
    <property type="evidence" value="ECO:0007669"/>
    <property type="project" value="UniProtKB-KW"/>
</dbReference>
<evidence type="ECO:0000256" key="6">
    <source>
        <dbReference type="ARBA" id="ARBA00022840"/>
    </source>
</evidence>
<proteinExistence type="inferred from homology"/>
<dbReference type="InterPro" id="IPR050086">
    <property type="entry name" value="MetN_ABC_transporter-like"/>
</dbReference>
<gene>
    <name evidence="9" type="ORF">PX52LOC_00351</name>
</gene>
<evidence type="ECO:0000256" key="7">
    <source>
        <dbReference type="ARBA" id="ARBA00023136"/>
    </source>
</evidence>
<reference evidence="10" key="1">
    <citation type="submission" date="2019-08" db="EMBL/GenBank/DDBJ databases">
        <title>Limnoglobus roseus gen. nov., sp. nov., a novel freshwater planctomycete with a giant genome from the family Gemmataceae.</title>
        <authorList>
            <person name="Kulichevskaya I.S."/>
            <person name="Naumoff D.G."/>
            <person name="Miroshnikov K."/>
            <person name="Ivanova A."/>
            <person name="Philippov D.A."/>
            <person name="Hakobyan A."/>
            <person name="Rijpstra I.C."/>
            <person name="Sinninghe Damste J.S."/>
            <person name="Liesack W."/>
            <person name="Dedysh S.N."/>
        </authorList>
    </citation>
    <scope>NUCLEOTIDE SEQUENCE [LARGE SCALE GENOMIC DNA]</scope>
    <source>
        <strain evidence="10">PX52</strain>
    </source>
</reference>
<evidence type="ECO:0000256" key="1">
    <source>
        <dbReference type="ARBA" id="ARBA00004202"/>
    </source>
</evidence>
<keyword evidence="10" id="KW-1185">Reference proteome</keyword>
<dbReference type="AlphaFoldDB" id="A0A5C1A8L8"/>
<evidence type="ECO:0000256" key="5">
    <source>
        <dbReference type="ARBA" id="ARBA00022741"/>
    </source>
</evidence>
<keyword evidence="5" id="KW-0547">Nucleotide-binding</keyword>
<keyword evidence="7" id="KW-0472">Membrane</keyword>
<feature type="domain" description="ABC transporter" evidence="8">
    <location>
        <begin position="2"/>
        <end position="231"/>
    </location>
</feature>
<keyword evidence="3" id="KW-0813">Transport</keyword>
<evidence type="ECO:0000259" key="8">
    <source>
        <dbReference type="PROSITE" id="PS50893"/>
    </source>
</evidence>
<dbReference type="InterPro" id="IPR003593">
    <property type="entry name" value="AAA+_ATPase"/>
</dbReference>
<evidence type="ECO:0000256" key="4">
    <source>
        <dbReference type="ARBA" id="ARBA00022475"/>
    </source>
</evidence>
<dbReference type="Proteomes" id="UP000324974">
    <property type="component" value="Chromosome"/>
</dbReference>
<dbReference type="GO" id="GO:0015424">
    <property type="term" value="F:ABC-type amino acid transporter activity"/>
    <property type="evidence" value="ECO:0007669"/>
    <property type="project" value="InterPro"/>
</dbReference>
<keyword evidence="4" id="KW-1003">Cell membrane</keyword>
<sequence>MISVTNLTKFHGSQRVLNGVSLTVNRGEVTALVGPSGGGKSTLLRCINGLETFQSGGVEVAGNKLAGGPTHDSRVLQKLRLSVGMVFQQFHLFPHMSVLDNVMSGPLYALKQKRGEAEATARKLLDRVGLKEKADARPANLSGGQQQRVAIARTLAVKPLAVLFDEPTSALDPQMAKEVLAVMRDLAADGQTMIVVTHDMDFAERATVVHLMQAGEIVKSGPPAEILKEHR</sequence>
<keyword evidence="6 9" id="KW-0067">ATP-binding</keyword>
<accession>A0A5C1A8L8</accession>
<dbReference type="GO" id="GO:0016887">
    <property type="term" value="F:ATP hydrolysis activity"/>
    <property type="evidence" value="ECO:0007669"/>
    <property type="project" value="InterPro"/>
</dbReference>
<name>A0A5C1A8L8_9BACT</name>
<evidence type="ECO:0000256" key="2">
    <source>
        <dbReference type="ARBA" id="ARBA00005417"/>
    </source>
</evidence>
<dbReference type="PIRSF" id="PIRSF039085">
    <property type="entry name" value="ABC_ATPase_HisP"/>
    <property type="match status" value="1"/>
</dbReference>
<comment type="similarity">
    <text evidence="2">Belongs to the ABC transporter superfamily.</text>
</comment>
<dbReference type="PROSITE" id="PS00211">
    <property type="entry name" value="ABC_TRANSPORTER_1"/>
    <property type="match status" value="1"/>
</dbReference>
<dbReference type="EMBL" id="CP042425">
    <property type="protein sequence ID" value="QEL13494.1"/>
    <property type="molecule type" value="Genomic_DNA"/>
</dbReference>
<dbReference type="PANTHER" id="PTHR43166">
    <property type="entry name" value="AMINO ACID IMPORT ATP-BINDING PROTEIN"/>
    <property type="match status" value="1"/>
</dbReference>
<dbReference type="OrthoDB" id="9804199at2"/>
<dbReference type="Gene3D" id="3.40.50.300">
    <property type="entry name" value="P-loop containing nucleotide triphosphate hydrolases"/>
    <property type="match status" value="1"/>
</dbReference>
<protein>
    <submittedName>
        <fullName evidence="9">Amino acid ABC transporter ATP-binding protein</fullName>
    </submittedName>
</protein>
<dbReference type="InterPro" id="IPR017871">
    <property type="entry name" value="ABC_transporter-like_CS"/>
</dbReference>